<dbReference type="PANTHER" id="PTHR30055:SF146">
    <property type="entry name" value="HTH-TYPE TRANSCRIPTIONAL DUAL REGULATOR CECR"/>
    <property type="match status" value="1"/>
</dbReference>
<protein>
    <recommendedName>
        <fullName evidence="4">HTH tetR-type domain-containing protein</fullName>
    </recommendedName>
</protein>
<dbReference type="PANTHER" id="PTHR30055">
    <property type="entry name" value="HTH-TYPE TRANSCRIPTIONAL REGULATOR RUTR"/>
    <property type="match status" value="1"/>
</dbReference>
<evidence type="ECO:0000256" key="3">
    <source>
        <dbReference type="SAM" id="MobiDB-lite"/>
    </source>
</evidence>
<dbReference type="InterPro" id="IPR050109">
    <property type="entry name" value="HTH-type_TetR-like_transc_reg"/>
</dbReference>
<dbReference type="InterPro" id="IPR001647">
    <property type="entry name" value="HTH_TetR"/>
</dbReference>
<dbReference type="EMBL" id="CP020100">
    <property type="protein sequence ID" value="AQZ95703.1"/>
    <property type="molecule type" value="Genomic_DNA"/>
</dbReference>
<dbReference type="Pfam" id="PF14246">
    <property type="entry name" value="TetR_C_7"/>
    <property type="match status" value="1"/>
</dbReference>
<dbReference type="AlphaFoldDB" id="A0A1V0B6Y3"/>
<proteinExistence type="predicted"/>
<feature type="region of interest" description="Disordered" evidence="3">
    <location>
        <begin position="1"/>
        <end position="29"/>
    </location>
</feature>
<dbReference type="GO" id="GO:0000976">
    <property type="term" value="F:transcription cis-regulatory region binding"/>
    <property type="evidence" value="ECO:0007669"/>
    <property type="project" value="TreeGrafter"/>
</dbReference>
<dbReference type="PROSITE" id="PS50977">
    <property type="entry name" value="HTH_TETR_2"/>
    <property type="match status" value="1"/>
</dbReference>
<dbReference type="Gene3D" id="1.10.357.10">
    <property type="entry name" value="Tetracycline Repressor, domain 2"/>
    <property type="match status" value="1"/>
</dbReference>
<name>A0A1V0B6Y3_9GAMM</name>
<evidence type="ECO:0000256" key="1">
    <source>
        <dbReference type="ARBA" id="ARBA00023125"/>
    </source>
</evidence>
<organism evidence="5 6">
    <name type="scientific">Halopseudomonas phragmitis</name>
    <dbReference type="NCBI Taxonomy" id="1931241"/>
    <lineage>
        <taxon>Bacteria</taxon>
        <taxon>Pseudomonadati</taxon>
        <taxon>Pseudomonadota</taxon>
        <taxon>Gammaproteobacteria</taxon>
        <taxon>Pseudomonadales</taxon>
        <taxon>Pseudomonadaceae</taxon>
        <taxon>Halopseudomonas</taxon>
    </lineage>
</organism>
<evidence type="ECO:0000256" key="2">
    <source>
        <dbReference type="PROSITE-ProRule" id="PRU00335"/>
    </source>
</evidence>
<dbReference type="KEGG" id="ppha:BVH74_13505"/>
<accession>A0A1V0B6Y3</accession>
<sequence length="221" mass="24293">MDNNMAPASKLSGKRSSGNGPGRPVDPRKLDDILEAALESIAEGDPQFGMESVARRAGVAKGTLYRYFDNAEALLQAVLERHHQTMVGHLPEHNGSLDDLRTQLVALGEHLLDFLTSERGIKIMRSIIAHGARHGEHGRMIYRDGPWAFVLRAAQYLETAAARGQIQLDDPVESAEQLIGLWKGSLITGLMMNGCDVPDSAARRRRVERGVDLLLRAHSRS</sequence>
<feature type="domain" description="HTH tetR-type" evidence="4">
    <location>
        <begin position="27"/>
        <end position="86"/>
    </location>
</feature>
<dbReference type="STRING" id="1931241.BVH74_13505"/>
<evidence type="ECO:0000313" key="5">
    <source>
        <dbReference type="EMBL" id="AQZ95703.1"/>
    </source>
</evidence>
<keyword evidence="6" id="KW-1185">Reference proteome</keyword>
<reference evidence="5 6" key="1">
    <citation type="submission" date="2017-03" db="EMBL/GenBank/DDBJ databases">
        <title>Complete genome sequence of the novel DNRA strain Pseudomonas sp. S-6-2 isolated from Chinese polluted river sediment. Journal of Biotechnology.</title>
        <authorList>
            <person name="Li J."/>
            <person name="Xiang F."/>
            <person name="Wang L."/>
            <person name="Xi L."/>
            <person name="Liu J."/>
        </authorList>
    </citation>
    <scope>NUCLEOTIDE SEQUENCE [LARGE SCALE GENOMIC DNA]</scope>
    <source>
        <strain evidence="5 6">S-6-2</strain>
    </source>
</reference>
<feature type="DNA-binding region" description="H-T-H motif" evidence="2">
    <location>
        <begin position="49"/>
        <end position="68"/>
    </location>
</feature>
<dbReference type="SUPFAM" id="SSF48498">
    <property type="entry name" value="Tetracyclin repressor-like, C-terminal domain"/>
    <property type="match status" value="1"/>
</dbReference>
<dbReference type="Pfam" id="PF00440">
    <property type="entry name" value="TetR_N"/>
    <property type="match status" value="1"/>
</dbReference>
<evidence type="ECO:0000313" key="6">
    <source>
        <dbReference type="Proteomes" id="UP000243488"/>
    </source>
</evidence>
<dbReference type="InterPro" id="IPR009057">
    <property type="entry name" value="Homeodomain-like_sf"/>
</dbReference>
<gene>
    <name evidence="5" type="ORF">BVH74_13505</name>
</gene>
<dbReference type="Gene3D" id="1.10.10.60">
    <property type="entry name" value="Homeodomain-like"/>
    <property type="match status" value="1"/>
</dbReference>
<keyword evidence="1 2" id="KW-0238">DNA-binding</keyword>
<dbReference type="InterPro" id="IPR036271">
    <property type="entry name" value="Tet_transcr_reg_TetR-rel_C_sf"/>
</dbReference>
<dbReference type="InterPro" id="IPR039536">
    <property type="entry name" value="TetR_C_Proteobacteria"/>
</dbReference>
<dbReference type="GO" id="GO:0003700">
    <property type="term" value="F:DNA-binding transcription factor activity"/>
    <property type="evidence" value="ECO:0007669"/>
    <property type="project" value="TreeGrafter"/>
</dbReference>
<dbReference type="Proteomes" id="UP000243488">
    <property type="component" value="Chromosome"/>
</dbReference>
<dbReference type="PRINTS" id="PR00455">
    <property type="entry name" value="HTHTETR"/>
</dbReference>
<evidence type="ECO:0000259" key="4">
    <source>
        <dbReference type="PROSITE" id="PS50977"/>
    </source>
</evidence>
<dbReference type="SUPFAM" id="SSF46689">
    <property type="entry name" value="Homeodomain-like"/>
    <property type="match status" value="1"/>
</dbReference>